<feature type="chain" id="PRO_5025494848" evidence="2">
    <location>
        <begin position="22"/>
        <end position="120"/>
    </location>
</feature>
<dbReference type="EMBL" id="ML976156">
    <property type="protein sequence ID" value="KAF1937053.1"/>
    <property type="molecule type" value="Genomic_DNA"/>
</dbReference>
<dbReference type="AlphaFoldDB" id="A0A6A5SAU0"/>
<proteinExistence type="predicted"/>
<evidence type="ECO:0000313" key="3">
    <source>
        <dbReference type="EMBL" id="KAF1937053.1"/>
    </source>
</evidence>
<feature type="signal peptide" evidence="2">
    <location>
        <begin position="1"/>
        <end position="21"/>
    </location>
</feature>
<protein>
    <submittedName>
        <fullName evidence="3">Uncharacterized protein</fullName>
    </submittedName>
</protein>
<feature type="transmembrane region" description="Helical" evidence="1">
    <location>
        <begin position="31"/>
        <end position="54"/>
    </location>
</feature>
<keyword evidence="1" id="KW-0472">Membrane</keyword>
<evidence type="ECO:0000256" key="1">
    <source>
        <dbReference type="SAM" id="Phobius"/>
    </source>
</evidence>
<evidence type="ECO:0000256" key="2">
    <source>
        <dbReference type="SAM" id="SignalP"/>
    </source>
</evidence>
<keyword evidence="1" id="KW-0812">Transmembrane</keyword>
<evidence type="ECO:0000313" key="4">
    <source>
        <dbReference type="Proteomes" id="UP000800038"/>
    </source>
</evidence>
<accession>A0A6A5SAU0</accession>
<reference evidence="3" key="1">
    <citation type="journal article" date="2020" name="Stud. Mycol.">
        <title>101 Dothideomycetes genomes: a test case for predicting lifestyles and emergence of pathogens.</title>
        <authorList>
            <person name="Haridas S."/>
            <person name="Albert R."/>
            <person name="Binder M."/>
            <person name="Bloem J."/>
            <person name="Labutti K."/>
            <person name="Salamov A."/>
            <person name="Andreopoulos B."/>
            <person name="Baker S."/>
            <person name="Barry K."/>
            <person name="Bills G."/>
            <person name="Bluhm B."/>
            <person name="Cannon C."/>
            <person name="Castanera R."/>
            <person name="Culley D."/>
            <person name="Daum C."/>
            <person name="Ezra D."/>
            <person name="Gonzalez J."/>
            <person name="Henrissat B."/>
            <person name="Kuo A."/>
            <person name="Liang C."/>
            <person name="Lipzen A."/>
            <person name="Lutzoni F."/>
            <person name="Magnuson J."/>
            <person name="Mondo S."/>
            <person name="Nolan M."/>
            <person name="Ohm R."/>
            <person name="Pangilinan J."/>
            <person name="Park H.-J."/>
            <person name="Ramirez L."/>
            <person name="Alfaro M."/>
            <person name="Sun H."/>
            <person name="Tritt A."/>
            <person name="Yoshinaga Y."/>
            <person name="Zwiers L.-H."/>
            <person name="Turgeon B."/>
            <person name="Goodwin S."/>
            <person name="Spatafora J."/>
            <person name="Crous P."/>
            <person name="Grigoriev I."/>
        </authorList>
    </citation>
    <scope>NUCLEOTIDE SEQUENCE</scope>
    <source>
        <strain evidence="3">CBS 161.51</strain>
    </source>
</reference>
<keyword evidence="4" id="KW-1185">Reference proteome</keyword>
<gene>
    <name evidence="3" type="ORF">EJ02DRAFT_68015</name>
</gene>
<sequence>MNFSILPIIVITALLTSTTITEISQDDVAVAMTVETCVQVICTFAPSFPIFSLLSRRRQMGRGLDVQDGKAWIYGRDFGKYSDYNDRCMCWFHTYAAVWELVFGEIDNVLAARSVYTFVC</sequence>
<organism evidence="3 4">
    <name type="scientific">Clathrospora elynae</name>
    <dbReference type="NCBI Taxonomy" id="706981"/>
    <lineage>
        <taxon>Eukaryota</taxon>
        <taxon>Fungi</taxon>
        <taxon>Dikarya</taxon>
        <taxon>Ascomycota</taxon>
        <taxon>Pezizomycotina</taxon>
        <taxon>Dothideomycetes</taxon>
        <taxon>Pleosporomycetidae</taxon>
        <taxon>Pleosporales</taxon>
        <taxon>Diademaceae</taxon>
        <taxon>Clathrospora</taxon>
    </lineage>
</organism>
<name>A0A6A5SAU0_9PLEO</name>
<keyword evidence="1" id="KW-1133">Transmembrane helix</keyword>
<dbReference type="Proteomes" id="UP000800038">
    <property type="component" value="Unassembled WGS sequence"/>
</dbReference>
<keyword evidence="2" id="KW-0732">Signal</keyword>